<keyword evidence="3" id="KW-1185">Reference proteome</keyword>
<reference evidence="2 3" key="3">
    <citation type="journal article" date="2013" name="Rice">
        <title>Improvement of the Oryza sativa Nipponbare reference genome using next generation sequence and optical map data.</title>
        <authorList>
            <person name="Kawahara Y."/>
            <person name="de la Bastide M."/>
            <person name="Hamilton J.P."/>
            <person name="Kanamori H."/>
            <person name="McCombie W.R."/>
            <person name="Ouyang S."/>
            <person name="Schwartz D.C."/>
            <person name="Tanaka T."/>
            <person name="Wu J."/>
            <person name="Zhou S."/>
            <person name="Childs K.L."/>
            <person name="Davidson R.M."/>
            <person name="Lin H."/>
            <person name="Quesada-Ocampo L."/>
            <person name="Vaillancourt B."/>
            <person name="Sakai H."/>
            <person name="Lee S.S."/>
            <person name="Kim J."/>
            <person name="Numa H."/>
            <person name="Itoh T."/>
            <person name="Buell C.R."/>
            <person name="Matsumoto T."/>
        </authorList>
    </citation>
    <scope>NUCLEOTIDE SEQUENCE [LARGE SCALE GENOMIC DNA]</scope>
    <source>
        <strain evidence="3">cv. Nipponbare</strain>
    </source>
</reference>
<evidence type="ECO:0000256" key="1">
    <source>
        <dbReference type="SAM" id="MobiDB-lite"/>
    </source>
</evidence>
<evidence type="ECO:0000313" key="3">
    <source>
        <dbReference type="Proteomes" id="UP000059680"/>
    </source>
</evidence>
<dbReference type="Proteomes" id="UP000059680">
    <property type="component" value="Chromosome 6"/>
</dbReference>
<proteinExistence type="predicted"/>
<sequence>MPQSCVAPASEGHKLDEGTKRRPTSLPSSHPPTFAHAAANTDRFPFNPVIVLCRSALVLPVDHLHVVATTYKLFETSTVIPGEPQRACYR</sequence>
<dbReference type="InParanoid" id="A0A0P0WUB4"/>
<dbReference type="EMBL" id="AP014962">
    <property type="protein sequence ID" value="BAS96874.1"/>
    <property type="molecule type" value="Genomic_DNA"/>
</dbReference>
<dbReference type="AlphaFoldDB" id="A0A0P0WUB4"/>
<reference evidence="3" key="1">
    <citation type="journal article" date="2005" name="Nature">
        <title>The map-based sequence of the rice genome.</title>
        <authorList>
            <consortium name="International rice genome sequencing project (IRGSP)"/>
            <person name="Matsumoto T."/>
            <person name="Wu J."/>
            <person name="Kanamori H."/>
            <person name="Katayose Y."/>
            <person name="Fujisawa M."/>
            <person name="Namiki N."/>
            <person name="Mizuno H."/>
            <person name="Yamamoto K."/>
            <person name="Antonio B.A."/>
            <person name="Baba T."/>
            <person name="Sakata K."/>
            <person name="Nagamura Y."/>
            <person name="Aoki H."/>
            <person name="Arikawa K."/>
            <person name="Arita K."/>
            <person name="Bito T."/>
            <person name="Chiden Y."/>
            <person name="Fujitsuka N."/>
            <person name="Fukunaka R."/>
            <person name="Hamada M."/>
            <person name="Harada C."/>
            <person name="Hayashi A."/>
            <person name="Hijishita S."/>
            <person name="Honda M."/>
            <person name="Hosokawa S."/>
            <person name="Ichikawa Y."/>
            <person name="Idonuma A."/>
            <person name="Iijima M."/>
            <person name="Ikeda M."/>
            <person name="Ikeno M."/>
            <person name="Ito K."/>
            <person name="Ito S."/>
            <person name="Ito T."/>
            <person name="Ito Y."/>
            <person name="Ito Y."/>
            <person name="Iwabuchi A."/>
            <person name="Kamiya K."/>
            <person name="Karasawa W."/>
            <person name="Kurita K."/>
            <person name="Katagiri S."/>
            <person name="Kikuta A."/>
            <person name="Kobayashi H."/>
            <person name="Kobayashi N."/>
            <person name="Machita K."/>
            <person name="Maehara T."/>
            <person name="Masukawa M."/>
            <person name="Mizubayashi T."/>
            <person name="Mukai Y."/>
            <person name="Nagasaki H."/>
            <person name="Nagata Y."/>
            <person name="Naito S."/>
            <person name="Nakashima M."/>
            <person name="Nakama Y."/>
            <person name="Nakamichi Y."/>
            <person name="Nakamura M."/>
            <person name="Meguro A."/>
            <person name="Negishi M."/>
            <person name="Ohta I."/>
            <person name="Ohta T."/>
            <person name="Okamoto M."/>
            <person name="Ono N."/>
            <person name="Saji S."/>
            <person name="Sakaguchi M."/>
            <person name="Sakai K."/>
            <person name="Shibata M."/>
            <person name="Shimokawa T."/>
            <person name="Song J."/>
            <person name="Takazaki Y."/>
            <person name="Terasawa K."/>
            <person name="Tsugane M."/>
            <person name="Tsuji K."/>
            <person name="Ueda S."/>
            <person name="Waki K."/>
            <person name="Yamagata H."/>
            <person name="Yamamoto M."/>
            <person name="Yamamoto S."/>
            <person name="Yamane H."/>
            <person name="Yoshiki S."/>
            <person name="Yoshihara R."/>
            <person name="Yukawa K."/>
            <person name="Zhong H."/>
            <person name="Yano M."/>
            <person name="Yuan Q."/>
            <person name="Ouyang S."/>
            <person name="Liu J."/>
            <person name="Jones K.M."/>
            <person name="Gansberger K."/>
            <person name="Moffat K."/>
            <person name="Hill J."/>
            <person name="Bera J."/>
            <person name="Fadrosh D."/>
            <person name="Jin S."/>
            <person name="Johri S."/>
            <person name="Kim M."/>
            <person name="Overton L."/>
            <person name="Reardon M."/>
            <person name="Tsitrin T."/>
            <person name="Vuong H."/>
            <person name="Weaver B."/>
            <person name="Ciecko A."/>
            <person name="Tallon L."/>
            <person name="Jackson J."/>
            <person name="Pai G."/>
            <person name="Aken S.V."/>
            <person name="Utterback T."/>
            <person name="Reidmuller S."/>
            <person name="Feldblyum T."/>
            <person name="Hsiao J."/>
            <person name="Zismann V."/>
            <person name="Iobst S."/>
            <person name="de Vazeille A.R."/>
            <person name="Buell C.R."/>
            <person name="Ying K."/>
            <person name="Li Y."/>
            <person name="Lu T."/>
            <person name="Huang Y."/>
            <person name="Zhao Q."/>
            <person name="Feng Q."/>
            <person name="Zhang L."/>
            <person name="Zhu J."/>
            <person name="Weng Q."/>
            <person name="Mu J."/>
            <person name="Lu Y."/>
            <person name="Fan D."/>
            <person name="Liu Y."/>
            <person name="Guan J."/>
            <person name="Zhang Y."/>
            <person name="Yu S."/>
            <person name="Liu X."/>
            <person name="Zhang Y."/>
            <person name="Hong G."/>
            <person name="Han B."/>
            <person name="Choisne N."/>
            <person name="Demange N."/>
            <person name="Orjeda G."/>
            <person name="Samain S."/>
            <person name="Cattolico L."/>
            <person name="Pelletier E."/>
            <person name="Couloux A."/>
            <person name="Segurens B."/>
            <person name="Wincker P."/>
            <person name="D'Hont A."/>
            <person name="Scarpelli C."/>
            <person name="Weissenbach J."/>
            <person name="Salanoubat M."/>
            <person name="Quetier F."/>
            <person name="Yu Y."/>
            <person name="Kim H.R."/>
            <person name="Rambo T."/>
            <person name="Currie J."/>
            <person name="Collura K."/>
            <person name="Luo M."/>
            <person name="Yang T."/>
            <person name="Ammiraju J.S.S."/>
            <person name="Engler F."/>
            <person name="Soderlund C."/>
            <person name="Wing R.A."/>
            <person name="Palmer L.E."/>
            <person name="de la Bastide M."/>
            <person name="Spiegel L."/>
            <person name="Nascimento L."/>
            <person name="Zutavern T."/>
            <person name="O'Shaughnessy A."/>
            <person name="Dike S."/>
            <person name="Dedhia N."/>
            <person name="Preston R."/>
            <person name="Balija V."/>
            <person name="McCombie W.R."/>
            <person name="Chow T."/>
            <person name="Chen H."/>
            <person name="Chung M."/>
            <person name="Chen C."/>
            <person name="Shaw J."/>
            <person name="Wu H."/>
            <person name="Hsiao K."/>
            <person name="Chao Y."/>
            <person name="Chu M."/>
            <person name="Cheng C."/>
            <person name="Hour A."/>
            <person name="Lee P."/>
            <person name="Lin S."/>
            <person name="Lin Y."/>
            <person name="Liou J."/>
            <person name="Liu S."/>
            <person name="Hsing Y."/>
            <person name="Raghuvanshi S."/>
            <person name="Mohanty A."/>
            <person name="Bharti A.K."/>
            <person name="Gaur A."/>
            <person name="Gupta V."/>
            <person name="Kumar D."/>
            <person name="Ravi V."/>
            <person name="Vij S."/>
            <person name="Kapur A."/>
            <person name="Khurana P."/>
            <person name="Khurana P."/>
            <person name="Khurana J.P."/>
            <person name="Tyagi A.K."/>
            <person name="Gaikwad K."/>
            <person name="Singh A."/>
            <person name="Dalal V."/>
            <person name="Srivastava S."/>
            <person name="Dixit A."/>
            <person name="Pal A.K."/>
            <person name="Ghazi I.A."/>
            <person name="Yadav M."/>
            <person name="Pandit A."/>
            <person name="Bhargava A."/>
            <person name="Sureshbabu K."/>
            <person name="Batra K."/>
            <person name="Sharma T.R."/>
            <person name="Mohapatra T."/>
            <person name="Singh N.K."/>
            <person name="Messing J."/>
            <person name="Nelson A.B."/>
            <person name="Fuks G."/>
            <person name="Kavchok S."/>
            <person name="Keizer G."/>
            <person name="Linton E."/>
            <person name="Llaca V."/>
            <person name="Song R."/>
            <person name="Tanyolac B."/>
            <person name="Young S."/>
            <person name="Ho-Il K."/>
            <person name="Hahn J.H."/>
            <person name="Sangsakoo G."/>
            <person name="Vanavichit A."/>
            <person name="de Mattos Luiz.A.T."/>
            <person name="Zimmer P.D."/>
            <person name="Malone G."/>
            <person name="Dellagostin O."/>
            <person name="de Oliveira A.C."/>
            <person name="Bevan M."/>
            <person name="Bancroft I."/>
            <person name="Minx P."/>
            <person name="Cordum H."/>
            <person name="Wilson R."/>
            <person name="Cheng Z."/>
            <person name="Jin W."/>
            <person name="Jiang J."/>
            <person name="Leong S.A."/>
            <person name="Iwama H."/>
            <person name="Gojobori T."/>
            <person name="Itoh T."/>
            <person name="Niimura Y."/>
            <person name="Fujii Y."/>
            <person name="Habara T."/>
            <person name="Sakai H."/>
            <person name="Sato Y."/>
            <person name="Wilson G."/>
            <person name="Kumar K."/>
            <person name="McCouch S."/>
            <person name="Juretic N."/>
            <person name="Hoen D."/>
            <person name="Wright S."/>
            <person name="Bruskiewich R."/>
            <person name="Bureau T."/>
            <person name="Miyao A."/>
            <person name="Hirochika H."/>
            <person name="Nishikawa T."/>
            <person name="Kadowaki K."/>
            <person name="Sugiura M."/>
            <person name="Burr B."/>
            <person name="Sasaki T."/>
        </authorList>
    </citation>
    <scope>NUCLEOTIDE SEQUENCE [LARGE SCALE GENOMIC DNA]</scope>
    <source>
        <strain evidence="3">cv. Nipponbare</strain>
    </source>
</reference>
<organism evidence="2 3">
    <name type="scientific">Oryza sativa subsp. japonica</name>
    <name type="common">Rice</name>
    <dbReference type="NCBI Taxonomy" id="39947"/>
    <lineage>
        <taxon>Eukaryota</taxon>
        <taxon>Viridiplantae</taxon>
        <taxon>Streptophyta</taxon>
        <taxon>Embryophyta</taxon>
        <taxon>Tracheophyta</taxon>
        <taxon>Spermatophyta</taxon>
        <taxon>Magnoliopsida</taxon>
        <taxon>Liliopsida</taxon>
        <taxon>Poales</taxon>
        <taxon>Poaceae</taxon>
        <taxon>BOP clade</taxon>
        <taxon>Oryzoideae</taxon>
        <taxon>Oryzeae</taxon>
        <taxon>Oryzinae</taxon>
        <taxon>Oryza</taxon>
        <taxon>Oryza sativa</taxon>
    </lineage>
</organism>
<dbReference type="PaxDb" id="39947-A0A0P0WUB4"/>
<name>A0A0P0WUB4_ORYSJ</name>
<feature type="compositionally biased region" description="Basic and acidic residues" evidence="1">
    <location>
        <begin position="11"/>
        <end position="20"/>
    </location>
</feature>
<feature type="region of interest" description="Disordered" evidence="1">
    <location>
        <begin position="1"/>
        <end position="34"/>
    </location>
</feature>
<accession>A0A0P0WUB4</accession>
<evidence type="ECO:0000313" key="2">
    <source>
        <dbReference type="EMBL" id="BAS96874.1"/>
    </source>
</evidence>
<protein>
    <submittedName>
        <fullName evidence="2">Os06g0226200 protein</fullName>
    </submittedName>
</protein>
<reference evidence="2 3" key="2">
    <citation type="journal article" date="2013" name="Plant Cell Physiol.">
        <title>Rice Annotation Project Database (RAP-DB): an integrative and interactive database for rice genomics.</title>
        <authorList>
            <person name="Sakai H."/>
            <person name="Lee S.S."/>
            <person name="Tanaka T."/>
            <person name="Numa H."/>
            <person name="Kim J."/>
            <person name="Kawahara Y."/>
            <person name="Wakimoto H."/>
            <person name="Yang C.C."/>
            <person name="Iwamoto M."/>
            <person name="Abe T."/>
            <person name="Yamada Y."/>
            <person name="Muto A."/>
            <person name="Inokuchi H."/>
            <person name="Ikemura T."/>
            <person name="Matsumoto T."/>
            <person name="Sasaki T."/>
            <person name="Itoh T."/>
        </authorList>
    </citation>
    <scope>NUCLEOTIDE SEQUENCE [LARGE SCALE GENOMIC DNA]</scope>
    <source>
        <strain evidence="3">cv. Nipponbare</strain>
    </source>
</reference>
<gene>
    <name evidence="2" type="ordered locus">Os06g0226200</name>
    <name evidence="2" type="ORF">OSNPB_060226200</name>
</gene>